<feature type="compositionally biased region" description="Polar residues" evidence="8">
    <location>
        <begin position="1628"/>
        <end position="1645"/>
    </location>
</feature>
<feature type="region of interest" description="Disordered" evidence="8">
    <location>
        <begin position="221"/>
        <end position="265"/>
    </location>
</feature>
<dbReference type="Pfam" id="PF16879">
    <property type="entry name" value="Sin3a_C"/>
    <property type="match status" value="1"/>
</dbReference>
<dbReference type="Pfam" id="PF02671">
    <property type="entry name" value="PAH"/>
    <property type="match status" value="3"/>
</dbReference>
<dbReference type="FunFam" id="1.20.1160.11:FF:000001">
    <property type="entry name" value="Paired amphipathic helix protein Sin3"/>
    <property type="match status" value="1"/>
</dbReference>
<comment type="caution">
    <text evidence="10">The sequence shown here is derived from an EMBL/GenBank/DDBJ whole genome shotgun (WGS) entry which is preliminary data.</text>
</comment>
<protein>
    <recommendedName>
        <fullName evidence="9">Histone deacetylase interacting domain-containing protein</fullName>
    </recommendedName>
</protein>
<dbReference type="SUPFAM" id="SSF47762">
    <property type="entry name" value="PAH2 domain"/>
    <property type="match status" value="3"/>
</dbReference>
<evidence type="ECO:0000256" key="7">
    <source>
        <dbReference type="PROSITE-ProRule" id="PRU00810"/>
    </source>
</evidence>
<dbReference type="GO" id="GO:0033698">
    <property type="term" value="C:Rpd3L complex"/>
    <property type="evidence" value="ECO:0007669"/>
    <property type="project" value="UniProtKB-ARBA"/>
</dbReference>
<proteinExistence type="predicted"/>
<evidence type="ECO:0000256" key="5">
    <source>
        <dbReference type="ARBA" id="ARBA00023163"/>
    </source>
</evidence>
<dbReference type="Gene3D" id="1.20.1160.11">
    <property type="entry name" value="Paired amphipathic helix"/>
    <property type="match status" value="3"/>
</dbReference>
<feature type="compositionally biased region" description="Polar residues" evidence="8">
    <location>
        <begin position="45"/>
        <end position="57"/>
    </location>
</feature>
<dbReference type="FunFam" id="1.20.1160.11:FF:000002">
    <property type="entry name" value="Paired amphipathic helix protein SIN3"/>
    <property type="match status" value="1"/>
</dbReference>
<feature type="compositionally biased region" description="Low complexity" evidence="8">
    <location>
        <begin position="226"/>
        <end position="235"/>
    </location>
</feature>
<evidence type="ECO:0000259" key="9">
    <source>
        <dbReference type="SMART" id="SM00761"/>
    </source>
</evidence>
<keyword evidence="11" id="KW-1185">Reference proteome</keyword>
<organism evidence="10 11">
    <name type="scientific">Smittium simulii</name>
    <dbReference type="NCBI Taxonomy" id="133385"/>
    <lineage>
        <taxon>Eukaryota</taxon>
        <taxon>Fungi</taxon>
        <taxon>Fungi incertae sedis</taxon>
        <taxon>Zoopagomycota</taxon>
        <taxon>Kickxellomycotina</taxon>
        <taxon>Harpellomycetes</taxon>
        <taxon>Harpellales</taxon>
        <taxon>Legeriomycetaceae</taxon>
        <taxon>Smittium</taxon>
    </lineage>
</organism>
<feature type="compositionally biased region" description="Polar residues" evidence="8">
    <location>
        <begin position="1598"/>
        <end position="1620"/>
    </location>
</feature>
<keyword evidence="5" id="KW-0804">Transcription</keyword>
<dbReference type="InterPro" id="IPR039774">
    <property type="entry name" value="Sin3-like"/>
</dbReference>
<sequence>MKRQETLETNTNQNISEAQTNSSLIKRDEDSISKRNSVPKLQPYNGPSSVLQSTSNPTLNFSENLPLYKTIHSSTHSNIHSQEHTSEIFSKNYIHNEVPQTSHSNNPSEYPPPTVLQQHQKYNPHFSESLPVDATTGSSKKHPYSQPHDLTTKRIKASAEYEQDGFSPTISNNSLQSNLSLKEKINSKPLLNNLTQIQPTYPPYSNTSLYRDSDYELKHENKNIKSSSLNSTTSSDWPRSNQPISIAPSKHLTHSARNSDYIPKDNSDALTYSAIEPKPLPSQPQFDQQHIHDSHITDIPSKDEDYSASGKQVNVRDALSYLDLVKFQFQKQPEIYNRFLGIMKDFKSNEIDTPGVIERVSTLFRGHPQLIRGFNTFLPPGYLIECSENPSEPVTVISPSSKHKIKRSSEISLSNADISEKTTFEDNFSSDQKYYKKHSNIKKSPKIIVASLPNVIKPVSMPTSQDLPARGIPQYNHEVPNSPYNSSDPKLVLYPSKQQPMEFNHAINFVNKIKLRFAHDTERYSEFLDILQTYQREAGPIQEIYEKMRILFAEASDLLVEFKKFLPEDNDFANQNRPIFDSRIHNVPRIDDQPVPTQESSEFDLVPWKLFNNGSSSVIKWPTDVCSFSKKINKFCNNQSQEIILNQPQSLHDNPNVSSNLSYKLNSSGNDCYNSYSTQVSGAQTQDIYTGNQILDSYQNNQVSKKKKSSINEISNAKKRSKALDEINYKGKDFISSYSNDLDSSEEYLFFEKAKKHIGKSSMYNEFIKLLNLYNQGILDEISLLEQTDPFIGSNTELYTWFKGFVSILSSQTNFNNQKDENIDFEAENLQPHLDTDSQLPSDTDIELAEVTQRSALETCKSYGPSYRLLPKKETQLNCSGRDVMCWEVLNDYWVSHPMWASEESEFVHHKKNQHEDALFRCEEDRHEMDINIETNLSLIRVLTSVLHQMDQMSEEEKKKFTLPIGLSGYSEALPRRALRKVYDPQRANEILGALHSHPYAAVPVVLKRLQQKDEEWRKQRREMLKAWREIDAKNFHKSLDHQSLAFKSNDRKVLSAKFFLSEIEDLRHEQLKTNNLNKPSNNQLKHCYQIEYNFNSPSIINNVIEILQVYIFKQSSYFFNNETNDIDKFFINFFGEFFGLLFCDDFTAIKNIYKKNIGSPNSQGSTSENENFQHSDNLKTESKVGKNLLNDISKVIKSTENDHEDNITEKNHKGCTVVTEKNEEDGNTMIISNQTHVLPSKKGHIEPTKLSQLSSILWLNNRINFNNKSNLPLSQNFGEKSSLDIHKNSNNQNKMNITIDQINLDYLNKSKTGSSAHSEIESNNTTALKVSNNVDSNDGCSNSSNLSILPCSRVFYCNSTYYVFIRLFQTLYSRLENIKGSAKNSQSSTKQLYTESPATKLNLRNIPSSLSEFDLATVDRYEASLKLVTKLISGQIDFNSYEDGIRYLLGSSAYLLLTVDKLLSSILKQLQALVADSKCTELMTLFKDCVVTNKSNLREYITYRTKAQQSVGTGEHIYRFDYITNPKIFTIQLLKQHDSTLDMNLSMEDKWAYYVDSYILFEPTEGVPKSHKNKFKLQDQVKKVDIQHQNKQKSEELQIQSSISDAGSNSEQFDNNTDSALKENSQKNKQSTNITKTKSETSLVGSPKIKTDSSIESRTLHKKRKDSLYSIQPYLSRNLVNIAKADEVEFVVRNHCNLEIKIPVNSYKLCFLTNSEDSYTNLSRRYEYYGKNMHKDQIETSKKLGVAKWNELLESCLKNNNVLETEKAEKV</sequence>
<dbReference type="InterPro" id="IPR031693">
    <property type="entry name" value="Sin3_C"/>
</dbReference>
<dbReference type="GO" id="GO:0010628">
    <property type="term" value="P:positive regulation of gene expression"/>
    <property type="evidence" value="ECO:0007669"/>
    <property type="project" value="UniProtKB-ARBA"/>
</dbReference>
<name>A0A2T9YTM6_9FUNG</name>
<evidence type="ECO:0000256" key="1">
    <source>
        <dbReference type="ARBA" id="ARBA00004123"/>
    </source>
</evidence>
<evidence type="ECO:0000256" key="4">
    <source>
        <dbReference type="ARBA" id="ARBA00023015"/>
    </source>
</evidence>
<accession>A0A2T9YTM6</accession>
<dbReference type="SMART" id="SM00761">
    <property type="entry name" value="HDAC_interact"/>
    <property type="match status" value="1"/>
</dbReference>
<dbReference type="InterPro" id="IPR013194">
    <property type="entry name" value="HDAC_interact_dom"/>
</dbReference>
<dbReference type="STRING" id="133385.A0A2T9YTM6"/>
<dbReference type="OrthoDB" id="10265969at2759"/>
<keyword evidence="4" id="KW-0805">Transcription regulation</keyword>
<gene>
    <name evidence="10" type="ORF">BB561_001661</name>
</gene>
<keyword evidence="2" id="KW-0678">Repressor</keyword>
<feature type="region of interest" description="Disordered" evidence="8">
    <location>
        <begin position="126"/>
        <end position="150"/>
    </location>
</feature>
<evidence type="ECO:0000256" key="3">
    <source>
        <dbReference type="ARBA" id="ARBA00022737"/>
    </source>
</evidence>
<dbReference type="PANTHER" id="PTHR12346">
    <property type="entry name" value="SIN3B-RELATED"/>
    <property type="match status" value="1"/>
</dbReference>
<dbReference type="Proteomes" id="UP000245383">
    <property type="component" value="Unassembled WGS sequence"/>
</dbReference>
<feature type="region of interest" description="Disordered" evidence="8">
    <location>
        <begin position="1"/>
        <end position="57"/>
    </location>
</feature>
<dbReference type="FunFam" id="1.20.1160.11:FF:000003">
    <property type="entry name" value="Paired amphipathic helix SIN3-like protein"/>
    <property type="match status" value="1"/>
</dbReference>
<dbReference type="GO" id="GO:0003714">
    <property type="term" value="F:transcription corepressor activity"/>
    <property type="evidence" value="ECO:0007669"/>
    <property type="project" value="InterPro"/>
</dbReference>
<feature type="compositionally biased region" description="Polar residues" evidence="8">
    <location>
        <begin position="7"/>
        <end position="24"/>
    </location>
</feature>
<reference evidence="10 11" key="1">
    <citation type="journal article" date="2018" name="MBio">
        <title>Comparative Genomics Reveals the Core Gene Toolbox for the Fungus-Insect Symbiosis.</title>
        <authorList>
            <person name="Wang Y."/>
            <person name="Stata M."/>
            <person name="Wang W."/>
            <person name="Stajich J.E."/>
            <person name="White M.M."/>
            <person name="Moncalvo J.M."/>
        </authorList>
    </citation>
    <scope>NUCLEOTIDE SEQUENCE [LARGE SCALE GENOMIC DNA]</scope>
    <source>
        <strain evidence="10 11">SWE-8-4</strain>
    </source>
</reference>
<feature type="region of interest" description="Disordered" evidence="8">
    <location>
        <begin position="1587"/>
        <end position="1658"/>
    </location>
</feature>
<evidence type="ECO:0000256" key="6">
    <source>
        <dbReference type="ARBA" id="ARBA00023242"/>
    </source>
</evidence>
<dbReference type="InterPro" id="IPR036600">
    <property type="entry name" value="PAH_sf"/>
</dbReference>
<feature type="domain" description="Histone deacetylase interacting" evidence="9">
    <location>
        <begin position="859"/>
        <end position="960"/>
    </location>
</feature>
<dbReference type="PROSITE" id="PS51477">
    <property type="entry name" value="PAH"/>
    <property type="match status" value="2"/>
</dbReference>
<keyword evidence="3" id="KW-0677">Repeat</keyword>
<dbReference type="GO" id="GO:0000122">
    <property type="term" value="P:negative regulation of transcription by RNA polymerase II"/>
    <property type="evidence" value="ECO:0007669"/>
    <property type="project" value="TreeGrafter"/>
</dbReference>
<evidence type="ECO:0000313" key="11">
    <source>
        <dbReference type="Proteomes" id="UP000245383"/>
    </source>
</evidence>
<evidence type="ECO:0000313" key="10">
    <source>
        <dbReference type="EMBL" id="PVU95697.1"/>
    </source>
</evidence>
<comment type="subcellular location">
    <subcellularLocation>
        <location evidence="1 7">Nucleus</location>
    </subcellularLocation>
</comment>
<dbReference type="EMBL" id="MBFR01000049">
    <property type="protein sequence ID" value="PVU95697.1"/>
    <property type="molecule type" value="Genomic_DNA"/>
</dbReference>
<evidence type="ECO:0000256" key="2">
    <source>
        <dbReference type="ARBA" id="ARBA00022491"/>
    </source>
</evidence>
<dbReference type="PANTHER" id="PTHR12346:SF0">
    <property type="entry name" value="SIN3A, ISOFORM G"/>
    <property type="match status" value="1"/>
</dbReference>
<feature type="compositionally biased region" description="Basic and acidic residues" evidence="8">
    <location>
        <begin position="1587"/>
        <end position="1597"/>
    </location>
</feature>
<dbReference type="Pfam" id="PF08295">
    <property type="entry name" value="Sin3_corepress"/>
    <property type="match status" value="1"/>
</dbReference>
<dbReference type="InterPro" id="IPR003822">
    <property type="entry name" value="PAH"/>
</dbReference>
<keyword evidence="6 7" id="KW-0539">Nucleus</keyword>
<evidence type="ECO:0000256" key="8">
    <source>
        <dbReference type="SAM" id="MobiDB-lite"/>
    </source>
</evidence>